<organism evidence="5 6">
    <name type="scientific">Luteibacter rhizovicinus DSM 16549</name>
    <dbReference type="NCBI Taxonomy" id="1440763"/>
    <lineage>
        <taxon>Bacteria</taxon>
        <taxon>Pseudomonadati</taxon>
        <taxon>Pseudomonadota</taxon>
        <taxon>Gammaproteobacteria</taxon>
        <taxon>Lysobacterales</taxon>
        <taxon>Rhodanobacteraceae</taxon>
        <taxon>Luteibacter</taxon>
    </lineage>
</organism>
<comment type="function">
    <text evidence="2">Destroys radicals which are normally produced within the cells and which are toxic to biological systems.</text>
</comment>
<evidence type="ECO:0000256" key="1">
    <source>
        <dbReference type="ARBA" id="ARBA00010457"/>
    </source>
</evidence>
<dbReference type="GO" id="GO:0004784">
    <property type="term" value="F:superoxide dismutase activity"/>
    <property type="evidence" value="ECO:0007669"/>
    <property type="project" value="UniProtKB-EC"/>
</dbReference>
<evidence type="ECO:0000313" key="5">
    <source>
        <dbReference type="EMBL" id="APG06034.1"/>
    </source>
</evidence>
<dbReference type="GO" id="GO:0005507">
    <property type="term" value="F:copper ion binding"/>
    <property type="evidence" value="ECO:0007669"/>
    <property type="project" value="InterPro"/>
</dbReference>
<feature type="domain" description="Superoxide dismutase copper/zinc binding" evidence="4">
    <location>
        <begin position="46"/>
        <end position="179"/>
    </location>
</feature>
<comment type="catalytic activity">
    <reaction evidence="2">
        <text>2 superoxide + 2 H(+) = H2O2 + O2</text>
        <dbReference type="Rhea" id="RHEA:20696"/>
        <dbReference type="ChEBI" id="CHEBI:15378"/>
        <dbReference type="ChEBI" id="CHEBI:15379"/>
        <dbReference type="ChEBI" id="CHEBI:16240"/>
        <dbReference type="ChEBI" id="CHEBI:18421"/>
        <dbReference type="EC" id="1.15.1.1"/>
    </reaction>
</comment>
<keyword evidence="3" id="KW-0732">Signal</keyword>
<protein>
    <recommendedName>
        <fullName evidence="2">Superoxide dismutase [Cu-Zn]</fullName>
        <ecNumber evidence="2">1.15.1.1</ecNumber>
    </recommendedName>
</protein>
<evidence type="ECO:0000259" key="4">
    <source>
        <dbReference type="Pfam" id="PF00080"/>
    </source>
</evidence>
<proteinExistence type="inferred from homology"/>
<keyword evidence="2" id="KW-0862">Zinc</keyword>
<dbReference type="PROSITE" id="PS00332">
    <property type="entry name" value="SOD_CU_ZN_2"/>
    <property type="match status" value="1"/>
</dbReference>
<dbReference type="CDD" id="cd00305">
    <property type="entry name" value="Cu-Zn_Superoxide_Dismutase"/>
    <property type="match status" value="1"/>
</dbReference>
<comment type="similarity">
    <text evidence="1 2">Belongs to the Cu-Zn superoxide dismutase family.</text>
</comment>
<dbReference type="Pfam" id="PF00080">
    <property type="entry name" value="Sod_Cu"/>
    <property type="match status" value="1"/>
</dbReference>
<keyword evidence="2" id="KW-0479">Metal-binding</keyword>
<accession>A0A1L3EYE6</accession>
<dbReference type="PANTHER" id="PTHR10003">
    <property type="entry name" value="SUPEROXIDE DISMUTASE CU-ZN -RELATED"/>
    <property type="match status" value="1"/>
</dbReference>
<reference evidence="6" key="1">
    <citation type="submission" date="2016-09" db="EMBL/GenBank/DDBJ databases">
        <authorList>
            <person name="Lysoe E."/>
        </authorList>
    </citation>
    <scope>NUCLEOTIDE SEQUENCE [LARGE SCALE GENOMIC DNA]</scope>
    <source>
        <strain evidence="6">LJ96T</strain>
    </source>
</reference>
<dbReference type="InterPro" id="IPR024134">
    <property type="entry name" value="SOD_Cu/Zn_/chaperone"/>
</dbReference>
<dbReference type="EMBL" id="CP017480">
    <property type="protein sequence ID" value="APG06034.1"/>
    <property type="molecule type" value="Genomic_DNA"/>
</dbReference>
<dbReference type="Proteomes" id="UP000182987">
    <property type="component" value="Chromosome"/>
</dbReference>
<comment type="cofactor">
    <cofactor evidence="2">
        <name>Zn(2+)</name>
        <dbReference type="ChEBI" id="CHEBI:29105"/>
    </cofactor>
    <text evidence="2">Binds 1 zinc ion per subunit.</text>
</comment>
<keyword evidence="2" id="KW-0560">Oxidoreductase</keyword>
<dbReference type="NCBIfam" id="NF007628">
    <property type="entry name" value="PRK10290.1"/>
    <property type="match status" value="1"/>
</dbReference>
<dbReference type="SUPFAM" id="SSF49329">
    <property type="entry name" value="Cu,Zn superoxide dismutase-like"/>
    <property type="match status" value="1"/>
</dbReference>
<dbReference type="EC" id="1.15.1.1" evidence="2"/>
<evidence type="ECO:0000256" key="2">
    <source>
        <dbReference type="RuleBase" id="RU000393"/>
    </source>
</evidence>
<comment type="cofactor">
    <cofactor evidence="2">
        <name>Cu cation</name>
        <dbReference type="ChEBI" id="CHEBI:23378"/>
    </cofactor>
    <text evidence="2">Binds 1 copper ion per subunit.</text>
</comment>
<dbReference type="InterPro" id="IPR036423">
    <property type="entry name" value="SOD-like_Cu/Zn_dom_sf"/>
</dbReference>
<keyword evidence="6" id="KW-1185">Reference proteome</keyword>
<dbReference type="STRING" id="1440763.BJI69_20440"/>
<dbReference type="InterPro" id="IPR001424">
    <property type="entry name" value="SOD_Cu_Zn_dom"/>
</dbReference>
<gene>
    <name evidence="5" type="ORF">BJI69_20440</name>
</gene>
<dbReference type="KEGG" id="lrz:BJI69_20440"/>
<evidence type="ECO:0000256" key="3">
    <source>
        <dbReference type="SAM" id="SignalP"/>
    </source>
</evidence>
<dbReference type="Gene3D" id="2.60.40.200">
    <property type="entry name" value="Superoxide dismutase, copper/zinc binding domain"/>
    <property type="match status" value="1"/>
</dbReference>
<sequence length="180" mass="17845">MTKIAIAVAVASLFAGSVTHAADVVDKSVVVPMTVVTADGAGASVGTVTVTQSAGGLVFTPNLKGLPPGEHGFHLHEKASCDPGEKDGKKGAALAAGGHYDPMKTGKHEGPDAMGHEGDLPRITVGADGTDTTAVTAPHLKTLATLKGHSLMIHAGGDNYADEPAPLGGGGARIACGVIK</sequence>
<evidence type="ECO:0000313" key="6">
    <source>
        <dbReference type="Proteomes" id="UP000182987"/>
    </source>
</evidence>
<feature type="chain" id="PRO_5009853266" description="Superoxide dismutase [Cu-Zn]" evidence="3">
    <location>
        <begin position="22"/>
        <end position="180"/>
    </location>
</feature>
<dbReference type="OrthoDB" id="5431326at2"/>
<keyword evidence="2" id="KW-0186">Copper</keyword>
<dbReference type="RefSeq" id="WP_046969343.1">
    <property type="nucleotide sequence ID" value="NZ_CP017480.1"/>
</dbReference>
<feature type="signal peptide" evidence="3">
    <location>
        <begin position="1"/>
        <end position="21"/>
    </location>
</feature>
<name>A0A1L3EYE6_9GAMM</name>
<dbReference type="InterPro" id="IPR018152">
    <property type="entry name" value="SOD_Cu/Zn_BS"/>
</dbReference>
<dbReference type="AlphaFoldDB" id="A0A1L3EYE6"/>